<keyword evidence="2" id="KW-1185">Reference proteome</keyword>
<dbReference type="RefSeq" id="WP_012017275.1">
    <property type="nucleotide sequence ID" value="NC_009436.1"/>
</dbReference>
<accession>A0A9J9GG46</accession>
<evidence type="ECO:0000313" key="1">
    <source>
        <dbReference type="EMBL" id="ABP60560.1"/>
    </source>
</evidence>
<evidence type="ECO:0000313" key="2">
    <source>
        <dbReference type="Proteomes" id="UP000000230"/>
    </source>
</evidence>
<sequence length="187" mass="21268">MFYTVECSYNDPESEAEWNAFYSQQKLPALISVAGFTTSQRFRALTSGCPVYLAIHTINDAEILSSEDYRLKGGGNFSHWQVYITDWHRRQVYITDWHRNLYEGQGLATPISFDNILLLSAKPIDFLETEQGYQGLEMHAVGLDKSPGYRVAYVLPVEMVPLFTEVSGVYIYEPLTPQLQSPDKGKP</sequence>
<organism evidence="1 2">
    <name type="scientific">Enterobacter sp. (strain 638)</name>
    <dbReference type="NCBI Taxonomy" id="399742"/>
    <lineage>
        <taxon>Bacteria</taxon>
        <taxon>Pseudomonadati</taxon>
        <taxon>Pseudomonadota</taxon>
        <taxon>Gammaproteobacteria</taxon>
        <taxon>Enterobacterales</taxon>
        <taxon>Enterobacteriaceae</taxon>
        <taxon>Enterobacter</taxon>
    </lineage>
</organism>
<gene>
    <name evidence="1" type="ordered locus">Ent638_1883</name>
</gene>
<proteinExistence type="predicted"/>
<dbReference type="EMBL" id="CP000653">
    <property type="protein sequence ID" value="ABP60560.1"/>
    <property type="molecule type" value="Genomic_DNA"/>
</dbReference>
<dbReference type="OrthoDB" id="7351211at2"/>
<evidence type="ECO:0008006" key="3">
    <source>
        <dbReference type="Google" id="ProtNLM"/>
    </source>
</evidence>
<protein>
    <recommendedName>
        <fullName evidence="3">Sugar ABC transporter</fullName>
    </recommendedName>
</protein>
<name>A0A9J9GG46_ENT38</name>
<dbReference type="Proteomes" id="UP000000230">
    <property type="component" value="Chromosome"/>
</dbReference>
<reference evidence="2" key="1">
    <citation type="journal article" date="2010" name="PLoS Genet.">
        <title>Genome sequence of the plant growth promoting endophytic bacterium Enterobacter sp. 638.</title>
        <authorList>
            <person name="Taghavi S."/>
            <person name="van der Lelie D."/>
            <person name="Hoffman A."/>
            <person name="Zhang Y.B."/>
            <person name="Walla M.D."/>
            <person name="Vangronsveld J."/>
            <person name="Newman L."/>
            <person name="Monchy S."/>
        </authorList>
    </citation>
    <scope>NUCLEOTIDE SEQUENCE [LARGE SCALE GENOMIC DNA]</scope>
    <source>
        <strain evidence="2">638</strain>
    </source>
</reference>
<dbReference type="AlphaFoldDB" id="A0A9J9GG46"/>
<dbReference type="KEGG" id="ent:Ent638_1883"/>